<proteinExistence type="predicted"/>
<evidence type="ECO:0000259" key="2">
    <source>
        <dbReference type="PROSITE" id="PS50132"/>
    </source>
</evidence>
<dbReference type="FunFam" id="1.10.167.10:FF:000001">
    <property type="entry name" value="Putative regulator of g-protein signaling 12"/>
    <property type="match status" value="1"/>
</dbReference>
<dbReference type="SMART" id="SM00315">
    <property type="entry name" value="RGS"/>
    <property type="match status" value="1"/>
</dbReference>
<protein>
    <recommendedName>
        <fullName evidence="2">RGS domain-containing protein</fullName>
    </recommendedName>
</protein>
<feature type="region of interest" description="Disordered" evidence="1">
    <location>
        <begin position="21"/>
        <end position="85"/>
    </location>
</feature>
<dbReference type="PROSITE" id="PS50132">
    <property type="entry name" value="RGS"/>
    <property type="match status" value="1"/>
</dbReference>
<evidence type="ECO:0000256" key="1">
    <source>
        <dbReference type="SAM" id="MobiDB-lite"/>
    </source>
</evidence>
<organism evidence="3 4">
    <name type="scientific">Xiphophorus maculatus</name>
    <name type="common">Southern platyfish</name>
    <name type="synonym">Platypoecilus maculatus</name>
    <dbReference type="NCBI Taxonomy" id="8083"/>
    <lineage>
        <taxon>Eukaryota</taxon>
        <taxon>Metazoa</taxon>
        <taxon>Chordata</taxon>
        <taxon>Craniata</taxon>
        <taxon>Vertebrata</taxon>
        <taxon>Euteleostomi</taxon>
        <taxon>Actinopterygii</taxon>
        <taxon>Neopterygii</taxon>
        <taxon>Teleostei</taxon>
        <taxon>Neoteleostei</taxon>
        <taxon>Acanthomorphata</taxon>
        <taxon>Ovalentaria</taxon>
        <taxon>Atherinomorphae</taxon>
        <taxon>Cyprinodontiformes</taxon>
        <taxon>Poeciliidae</taxon>
        <taxon>Poeciliinae</taxon>
        <taxon>Xiphophorus</taxon>
    </lineage>
</organism>
<dbReference type="InterPro" id="IPR044926">
    <property type="entry name" value="RGS_subdomain_2"/>
</dbReference>
<dbReference type="PANTHER" id="PTHR10845">
    <property type="entry name" value="REGULATOR OF G PROTEIN SIGNALING"/>
    <property type="match status" value="1"/>
</dbReference>
<accession>A0A3B5QNW8</accession>
<dbReference type="InterPro" id="IPR036305">
    <property type="entry name" value="RGS_sf"/>
</dbReference>
<feature type="compositionally biased region" description="Low complexity" evidence="1">
    <location>
        <begin position="21"/>
        <end position="30"/>
    </location>
</feature>
<reference evidence="3" key="4">
    <citation type="submission" date="2025-09" db="UniProtKB">
        <authorList>
            <consortium name="Ensembl"/>
        </authorList>
    </citation>
    <scope>IDENTIFICATION</scope>
    <source>
        <strain evidence="3">JP 163 A</strain>
    </source>
</reference>
<dbReference type="Ensembl" id="ENSXMAT00000036560.1">
    <property type="protein sequence ID" value="ENSXMAP00000032367.1"/>
    <property type="gene ID" value="ENSXMAG00000024894.1"/>
</dbReference>
<sequence length="311" mass="34811">METTLPWQLSDFGLLCRPSSPFSSRCSPVFPGGPAHSTPSDPPSERQQGEGQSSSEVSDPGGLRLRPPTSQEEEEEEERGCRRPVLRRSFSEGSLLQEARLPHFLSDSTIHHLRPTSTFDPSFPLPSRLPQLTKEGASLHHMLLLLNGAKEGKSSNFRLKAKRTKSLPSEGEVMRWAYSLEALLTNQYGVAVFRDFLRSEFSEENLDFWLAVEKFKRTPSLSKMATQARRIYDQFLSPCAARKVNADSTNHSLSLGVNPASFQRAQDQIFSLMEADSYPRFLKSHLYAQLANHNTGTAVELSNQTNQSVID</sequence>
<dbReference type="GeneTree" id="ENSGT00940000154416"/>
<feature type="domain" description="RGS" evidence="2">
    <location>
        <begin position="179"/>
        <end position="291"/>
    </location>
</feature>
<reference evidence="3" key="3">
    <citation type="submission" date="2025-08" db="UniProtKB">
        <authorList>
            <consortium name="Ensembl"/>
        </authorList>
    </citation>
    <scope>IDENTIFICATION</scope>
    <source>
        <strain evidence="3">JP 163 A</strain>
    </source>
</reference>
<reference evidence="4" key="2">
    <citation type="journal article" date="2013" name="Nat. Genet.">
        <title>The genome of the platyfish, Xiphophorus maculatus, provides insights into evolutionary adaptation and several complex traits.</title>
        <authorList>
            <person name="Schartl M."/>
            <person name="Walter R.B."/>
            <person name="Shen Y."/>
            <person name="Garcia T."/>
            <person name="Catchen J."/>
            <person name="Amores A."/>
            <person name="Braasch I."/>
            <person name="Chalopin D."/>
            <person name="Volff J.N."/>
            <person name="Lesch K.P."/>
            <person name="Bisazza A."/>
            <person name="Minx P."/>
            <person name="Hillier L."/>
            <person name="Wilson R.K."/>
            <person name="Fuerstenberg S."/>
            <person name="Boore J."/>
            <person name="Searle S."/>
            <person name="Postlethwait J.H."/>
            <person name="Warren W.C."/>
        </authorList>
    </citation>
    <scope>NUCLEOTIDE SEQUENCE [LARGE SCALE GENOMIC DNA]</scope>
    <source>
        <strain evidence="4">JP 163 A</strain>
    </source>
</reference>
<dbReference type="PANTHER" id="PTHR10845:SF192">
    <property type="entry name" value="DOUBLE HIT, ISOFORM B"/>
    <property type="match status" value="1"/>
</dbReference>
<dbReference type="SUPFAM" id="SSF48097">
    <property type="entry name" value="Regulator of G-protein signaling, RGS"/>
    <property type="match status" value="1"/>
</dbReference>
<dbReference type="Gene3D" id="1.10.167.10">
    <property type="entry name" value="Regulator of G-protein Signalling 4, domain 2"/>
    <property type="match status" value="1"/>
</dbReference>
<dbReference type="STRING" id="8083.ENSXMAP00000032367"/>
<keyword evidence="4" id="KW-1185">Reference proteome</keyword>
<dbReference type="Pfam" id="PF00615">
    <property type="entry name" value="RGS"/>
    <property type="match status" value="1"/>
</dbReference>
<dbReference type="InParanoid" id="A0A3B5QNW8"/>
<name>A0A3B5QNW8_XIPMA</name>
<evidence type="ECO:0000313" key="3">
    <source>
        <dbReference type="Ensembl" id="ENSXMAP00000032367.1"/>
    </source>
</evidence>
<dbReference type="InterPro" id="IPR016137">
    <property type="entry name" value="RGS"/>
</dbReference>
<feature type="compositionally biased region" description="Low complexity" evidence="1">
    <location>
        <begin position="49"/>
        <end position="58"/>
    </location>
</feature>
<dbReference type="AlphaFoldDB" id="A0A3B5QNW8"/>
<dbReference type="Proteomes" id="UP000002852">
    <property type="component" value="Unassembled WGS sequence"/>
</dbReference>
<reference evidence="4" key="1">
    <citation type="submission" date="2012-01" db="EMBL/GenBank/DDBJ databases">
        <authorList>
            <person name="Walter R."/>
            <person name="Schartl M."/>
            <person name="Warren W."/>
        </authorList>
    </citation>
    <scope>NUCLEOTIDE SEQUENCE [LARGE SCALE GENOMIC DNA]</scope>
    <source>
        <strain evidence="4">JP 163 A</strain>
    </source>
</reference>
<evidence type="ECO:0000313" key="4">
    <source>
        <dbReference type="Proteomes" id="UP000002852"/>
    </source>
</evidence>
<dbReference type="PRINTS" id="PR01301">
    <property type="entry name" value="RGSPROTEIN"/>
</dbReference>